<evidence type="ECO:0000313" key="7">
    <source>
        <dbReference type="Proteomes" id="UP001174908"/>
    </source>
</evidence>
<dbReference type="SUPFAM" id="SSF51905">
    <property type="entry name" value="FAD/NAD(P)-binding domain"/>
    <property type="match status" value="2"/>
</dbReference>
<dbReference type="PANTHER" id="PTHR23023">
    <property type="entry name" value="DIMETHYLANILINE MONOOXYGENASE"/>
    <property type="match status" value="1"/>
</dbReference>
<proteinExistence type="inferred from homology"/>
<dbReference type="InterPro" id="IPR000960">
    <property type="entry name" value="Flavin_mOase"/>
</dbReference>
<evidence type="ECO:0000256" key="2">
    <source>
        <dbReference type="ARBA" id="ARBA00022630"/>
    </source>
</evidence>
<evidence type="ECO:0000256" key="1">
    <source>
        <dbReference type="ARBA" id="ARBA00009183"/>
    </source>
</evidence>
<dbReference type="RefSeq" id="WP_286660361.1">
    <property type="nucleotide sequence ID" value="NZ_JASZYV010000002.1"/>
</dbReference>
<keyword evidence="4" id="KW-0521">NADP</keyword>
<dbReference type="InterPro" id="IPR050346">
    <property type="entry name" value="FMO-like"/>
</dbReference>
<accession>A0ABT7NBH8</accession>
<organism evidence="6 7">
    <name type="scientific">Variovorax dokdonensis</name>
    <dbReference type="NCBI Taxonomy" id="344883"/>
    <lineage>
        <taxon>Bacteria</taxon>
        <taxon>Pseudomonadati</taxon>
        <taxon>Pseudomonadota</taxon>
        <taxon>Betaproteobacteria</taxon>
        <taxon>Burkholderiales</taxon>
        <taxon>Comamonadaceae</taxon>
        <taxon>Variovorax</taxon>
    </lineage>
</organism>
<dbReference type="PIRSF" id="PIRSF000332">
    <property type="entry name" value="FMO"/>
    <property type="match status" value="1"/>
</dbReference>
<evidence type="ECO:0000256" key="4">
    <source>
        <dbReference type="ARBA" id="ARBA00022857"/>
    </source>
</evidence>
<keyword evidence="5 6" id="KW-0560">Oxidoreductase</keyword>
<keyword evidence="2" id="KW-0285">Flavoprotein</keyword>
<dbReference type="InterPro" id="IPR036188">
    <property type="entry name" value="FAD/NAD-bd_sf"/>
</dbReference>
<evidence type="ECO:0000256" key="5">
    <source>
        <dbReference type="ARBA" id="ARBA00023002"/>
    </source>
</evidence>
<keyword evidence="7" id="KW-1185">Reference proteome</keyword>
<dbReference type="GO" id="GO:0016491">
    <property type="term" value="F:oxidoreductase activity"/>
    <property type="evidence" value="ECO:0007669"/>
    <property type="project" value="UniProtKB-KW"/>
</dbReference>
<name>A0ABT7NBH8_9BURK</name>
<protein>
    <submittedName>
        <fullName evidence="6">NAD(P)/FAD-dependent oxidoreductase</fullName>
        <ecNumber evidence="6">1.14.13.-</ecNumber>
    </submittedName>
</protein>
<keyword evidence="3" id="KW-0274">FAD</keyword>
<reference evidence="6" key="1">
    <citation type="submission" date="2023-06" db="EMBL/GenBank/DDBJ databases">
        <authorList>
            <person name="Jiang Y."/>
            <person name="Liu Q."/>
        </authorList>
    </citation>
    <scope>NUCLEOTIDE SEQUENCE</scope>
    <source>
        <strain evidence="6">CGMCC 1.12089</strain>
    </source>
</reference>
<dbReference type="EMBL" id="JASZYV010000002">
    <property type="protein sequence ID" value="MDM0045273.1"/>
    <property type="molecule type" value="Genomic_DNA"/>
</dbReference>
<comment type="similarity">
    <text evidence="1">Belongs to the FMO family.</text>
</comment>
<evidence type="ECO:0000256" key="3">
    <source>
        <dbReference type="ARBA" id="ARBA00022827"/>
    </source>
</evidence>
<evidence type="ECO:0000313" key="6">
    <source>
        <dbReference type="EMBL" id="MDM0045273.1"/>
    </source>
</evidence>
<dbReference type="EC" id="1.14.13.-" evidence="6"/>
<sequence>MSVPESVFVPTHQQIALIGAGPSGLAGARNLQKLGIPFQGFEAFADVGGLWNIDNPRSTVYQSAHLISSKRTTEFAEFPMADRVADYPSHAELRRYFSDFADHFDLRRHFRFNTRVLRVEPVAESASTLWRVSVDAGDGRIETADYRGVVIANGTLSEPSMPRFDGHFDGELLHTSAYKSAELFAGKRVLIVGAGNSGCDIAVDAVHRAQSVDISVRRGYYFVPKYIFGKPADTLGGKRPLPAWIKQRVDAKVLKWFTGDPVRFGFPKPDYRMYESHPVVNSLILHHIGHGDIGVRADIKRLEGHAVHFKDGSTREYDLILCATGYKLHYPFIDRTWLNWQGMAPQLYLNIFAPGFDNLAVLGMIEASGIGWQGRYEQAELVARYFKAMADRKPQAAQFKSAKSGPTPDLSGGYSYLKLERMSYYVNKDAYRRAVREASAALA</sequence>
<dbReference type="PRINTS" id="PR00370">
    <property type="entry name" value="FMOXYGENASE"/>
</dbReference>
<dbReference type="Proteomes" id="UP001174908">
    <property type="component" value="Unassembled WGS sequence"/>
</dbReference>
<gene>
    <name evidence="6" type="ORF">QTH91_12325</name>
</gene>
<dbReference type="Gene3D" id="3.50.50.60">
    <property type="entry name" value="FAD/NAD(P)-binding domain"/>
    <property type="match status" value="1"/>
</dbReference>
<dbReference type="Pfam" id="PF00743">
    <property type="entry name" value="FMO-like"/>
    <property type="match status" value="1"/>
</dbReference>
<comment type="caution">
    <text evidence="6">The sequence shown here is derived from an EMBL/GenBank/DDBJ whole genome shotgun (WGS) entry which is preliminary data.</text>
</comment>
<dbReference type="InterPro" id="IPR020946">
    <property type="entry name" value="Flavin_mOase-like"/>
</dbReference>